<evidence type="ECO:0000256" key="1">
    <source>
        <dbReference type="SAM" id="MobiDB-lite"/>
    </source>
</evidence>
<dbReference type="OrthoDB" id="3403955at2"/>
<dbReference type="STRING" id="1550231.SAMN05660662_3980"/>
<feature type="compositionally biased region" description="Polar residues" evidence="1">
    <location>
        <begin position="235"/>
        <end position="254"/>
    </location>
</feature>
<gene>
    <name evidence="2" type="ORF">SAMN05660662_3980</name>
</gene>
<feature type="region of interest" description="Disordered" evidence="1">
    <location>
        <begin position="57"/>
        <end position="90"/>
    </location>
</feature>
<feature type="compositionally biased region" description="Basic and acidic residues" evidence="1">
    <location>
        <begin position="66"/>
        <end position="78"/>
    </location>
</feature>
<feature type="compositionally biased region" description="Low complexity" evidence="1">
    <location>
        <begin position="215"/>
        <end position="230"/>
    </location>
</feature>
<feature type="region of interest" description="Disordered" evidence="1">
    <location>
        <begin position="198"/>
        <end position="384"/>
    </location>
</feature>
<sequence length="413" mass="43202">MTTVASTLLDFILGLFGDEEAAKAFEEDPEAALAAAGFPDVDPATVHALMPVMADSSPAAHGRYGGHRDDGDHDDKGHGGHHGGHKPVKDEDCDKDDGHWHKVWHDDDDCDVEYKDHCDDDDHGGHDKDHGGHRGHDYAGHGQDAAVIHNVRYVENNYSHTDVDVDIENAIWAGAGSQVVTGDDNVVAGGGSVAAGDDIEDSTIHTGDSDDDTLNINSGNTINSGNVIGNEDNDTLNIGSNNQDNDTLNIGSHNQDNDGSEVNQVGLVNTVGDGNFDASDDDGVDQDGLVNVIDNDGVDQDGLVNANGDGNFDASDDDGQDVDQHGLVNGNAGGDLDASDDDGIDQDGLVNVGDDVDASDDDVLSNNDVLSHNDVLSNNEDNDVNDQDGLVNNFDPDLIDVDVPVALDAAPAA</sequence>
<feature type="compositionally biased region" description="Acidic residues" evidence="1">
    <location>
        <begin position="354"/>
        <end position="363"/>
    </location>
</feature>
<dbReference type="AlphaFoldDB" id="A0A1G7QF94"/>
<organism evidence="2 3">
    <name type="scientific">Blastococcus aurantiacus</name>
    <dbReference type="NCBI Taxonomy" id="1550231"/>
    <lineage>
        <taxon>Bacteria</taxon>
        <taxon>Bacillati</taxon>
        <taxon>Actinomycetota</taxon>
        <taxon>Actinomycetes</taxon>
        <taxon>Geodermatophilales</taxon>
        <taxon>Geodermatophilaceae</taxon>
        <taxon>Blastococcus</taxon>
    </lineage>
</organism>
<evidence type="ECO:0000313" key="3">
    <source>
        <dbReference type="Proteomes" id="UP000199406"/>
    </source>
</evidence>
<dbReference type="RefSeq" id="WP_143030446.1">
    <property type="nucleotide sequence ID" value="NZ_FNBT01000009.1"/>
</dbReference>
<keyword evidence="3" id="KW-1185">Reference proteome</keyword>
<dbReference type="EMBL" id="FNBT01000009">
    <property type="protein sequence ID" value="SDF97172.1"/>
    <property type="molecule type" value="Genomic_DNA"/>
</dbReference>
<evidence type="ECO:0000313" key="2">
    <source>
        <dbReference type="EMBL" id="SDF97172.1"/>
    </source>
</evidence>
<dbReference type="InterPro" id="IPR049709">
    <property type="entry name" value="IniB-like_N"/>
</dbReference>
<reference evidence="3" key="1">
    <citation type="submission" date="2016-10" db="EMBL/GenBank/DDBJ databases">
        <authorList>
            <person name="Varghese N."/>
            <person name="Submissions S."/>
        </authorList>
    </citation>
    <scope>NUCLEOTIDE SEQUENCE [LARGE SCALE GENOMIC DNA]</scope>
    <source>
        <strain evidence="3">DSM 44268</strain>
    </source>
</reference>
<name>A0A1G7QF94_9ACTN</name>
<proteinExistence type="predicted"/>
<dbReference type="NCBIfam" id="NF038175">
    <property type="entry name" value="IniB_NTERM"/>
    <property type="match status" value="1"/>
</dbReference>
<dbReference type="Proteomes" id="UP000199406">
    <property type="component" value="Unassembled WGS sequence"/>
</dbReference>
<protein>
    <submittedName>
        <fullName evidence="2">Uncharacterized protein</fullName>
    </submittedName>
</protein>
<accession>A0A1G7QF94</accession>